<reference evidence="2 3" key="1">
    <citation type="submission" date="2017-09" db="EMBL/GenBank/DDBJ databases">
        <title>Genomics of the genus Arcobacter.</title>
        <authorList>
            <person name="Perez-Cataluna A."/>
            <person name="Figueras M.J."/>
            <person name="Salas-Masso N."/>
        </authorList>
    </citation>
    <scope>NUCLEOTIDE SEQUENCE [LARGE SCALE GENOMIC DNA]</scope>
    <source>
        <strain evidence="2 3">F156-34</strain>
    </source>
</reference>
<accession>A0A4Q1B064</accession>
<dbReference type="PANTHER" id="PTHR41247">
    <property type="entry name" value="HTH-TYPE TRANSCRIPTIONAL REPRESSOR YCNK"/>
    <property type="match status" value="1"/>
</dbReference>
<name>A0A4Q1B064_9BACT</name>
<gene>
    <name evidence="2" type="ORF">CP965_02740</name>
</gene>
<feature type="chain" id="PRO_5020482057" description="Protein NosL" evidence="1">
    <location>
        <begin position="23"/>
        <end position="151"/>
    </location>
</feature>
<sequence length="151" mass="17670">MKKIILNISTIFIIAMSFIACDDNSNNGEAHKMHWDRDMCERCKMVVSVRNHAVQVINPKDEEVYKFDDIGCTIMWFKENDITWKNEAKILITDVNTGKWIDVRTAYFDTSHKTPMGYGFSANKTKEAINDENSEIINFEEVEKRILKRNR</sequence>
<dbReference type="RefSeq" id="WP_129060522.1">
    <property type="nucleotide sequence ID" value="NZ_NXIE01000001.1"/>
</dbReference>
<dbReference type="EMBL" id="NXIE01000001">
    <property type="protein sequence ID" value="RXK14382.1"/>
    <property type="molecule type" value="Genomic_DNA"/>
</dbReference>
<keyword evidence="3" id="KW-1185">Reference proteome</keyword>
<dbReference type="SUPFAM" id="SSF160387">
    <property type="entry name" value="NosL/MerB-like"/>
    <property type="match status" value="1"/>
</dbReference>
<protein>
    <recommendedName>
        <fullName evidence="4">Protein NosL</fullName>
    </recommendedName>
</protein>
<keyword evidence="1" id="KW-0732">Signal</keyword>
<dbReference type="OrthoDB" id="8560674at2"/>
<organism evidence="2 3">
    <name type="scientific">Halarcobacter mediterraneus</name>
    <dbReference type="NCBI Taxonomy" id="2023153"/>
    <lineage>
        <taxon>Bacteria</taxon>
        <taxon>Pseudomonadati</taxon>
        <taxon>Campylobacterota</taxon>
        <taxon>Epsilonproteobacteria</taxon>
        <taxon>Campylobacterales</taxon>
        <taxon>Arcobacteraceae</taxon>
        <taxon>Halarcobacter</taxon>
    </lineage>
</organism>
<evidence type="ECO:0000313" key="2">
    <source>
        <dbReference type="EMBL" id="RXK14382.1"/>
    </source>
</evidence>
<dbReference type="PROSITE" id="PS51257">
    <property type="entry name" value="PROKAR_LIPOPROTEIN"/>
    <property type="match status" value="1"/>
</dbReference>
<comment type="caution">
    <text evidence="2">The sequence shown here is derived from an EMBL/GenBank/DDBJ whole genome shotgun (WGS) entry which is preliminary data.</text>
</comment>
<dbReference type="InterPro" id="IPR008719">
    <property type="entry name" value="N2O_reductase_NosL"/>
</dbReference>
<dbReference type="Pfam" id="PF05573">
    <property type="entry name" value="NosL"/>
    <property type="match status" value="1"/>
</dbReference>
<dbReference type="Proteomes" id="UP000289718">
    <property type="component" value="Unassembled WGS sequence"/>
</dbReference>
<feature type="signal peptide" evidence="1">
    <location>
        <begin position="1"/>
        <end position="22"/>
    </location>
</feature>
<dbReference type="AlphaFoldDB" id="A0A4Q1B064"/>
<proteinExistence type="predicted"/>
<evidence type="ECO:0008006" key="4">
    <source>
        <dbReference type="Google" id="ProtNLM"/>
    </source>
</evidence>
<evidence type="ECO:0000313" key="3">
    <source>
        <dbReference type="Proteomes" id="UP000289718"/>
    </source>
</evidence>
<evidence type="ECO:0000256" key="1">
    <source>
        <dbReference type="SAM" id="SignalP"/>
    </source>
</evidence>
<dbReference type="PANTHER" id="PTHR41247:SF1">
    <property type="entry name" value="HTH-TYPE TRANSCRIPTIONAL REPRESSOR YCNK"/>
    <property type="match status" value="1"/>
</dbReference>